<evidence type="ECO:0000313" key="1">
    <source>
        <dbReference type="EMBL" id="GBG90591.1"/>
    </source>
</evidence>
<dbReference type="PANTHER" id="PTHR19446">
    <property type="entry name" value="REVERSE TRANSCRIPTASES"/>
    <property type="match status" value="1"/>
</dbReference>
<reference evidence="1 2" key="1">
    <citation type="journal article" date="2018" name="Cell">
        <title>The Chara Genome: Secondary Complexity and Implications for Plant Terrestrialization.</title>
        <authorList>
            <person name="Nishiyama T."/>
            <person name="Sakayama H."/>
            <person name="Vries J.D."/>
            <person name="Buschmann H."/>
            <person name="Saint-Marcoux D."/>
            <person name="Ullrich K.K."/>
            <person name="Haas F.B."/>
            <person name="Vanderstraeten L."/>
            <person name="Becker D."/>
            <person name="Lang D."/>
            <person name="Vosolsobe S."/>
            <person name="Rombauts S."/>
            <person name="Wilhelmsson P.K.I."/>
            <person name="Janitza P."/>
            <person name="Kern R."/>
            <person name="Heyl A."/>
            <person name="Rumpler F."/>
            <person name="Villalobos L.I.A.C."/>
            <person name="Clay J.M."/>
            <person name="Skokan R."/>
            <person name="Toyoda A."/>
            <person name="Suzuki Y."/>
            <person name="Kagoshima H."/>
            <person name="Schijlen E."/>
            <person name="Tajeshwar N."/>
            <person name="Catarino B."/>
            <person name="Hetherington A.J."/>
            <person name="Saltykova A."/>
            <person name="Bonnot C."/>
            <person name="Breuninger H."/>
            <person name="Symeonidi A."/>
            <person name="Radhakrishnan G.V."/>
            <person name="Van Nieuwerburgh F."/>
            <person name="Deforce D."/>
            <person name="Chang C."/>
            <person name="Karol K.G."/>
            <person name="Hedrich R."/>
            <person name="Ulvskov P."/>
            <person name="Glockner G."/>
            <person name="Delwiche C.F."/>
            <person name="Petrasek J."/>
            <person name="Van de Peer Y."/>
            <person name="Friml J."/>
            <person name="Beilby M."/>
            <person name="Dolan L."/>
            <person name="Kohara Y."/>
            <person name="Sugano S."/>
            <person name="Fujiyama A."/>
            <person name="Delaux P.-M."/>
            <person name="Quint M."/>
            <person name="TheiBen G."/>
            <person name="Hagemann M."/>
            <person name="Harholt J."/>
            <person name="Dunand C."/>
            <person name="Zachgo S."/>
            <person name="Langdale J."/>
            <person name="Maumus F."/>
            <person name="Straeten D.V.D."/>
            <person name="Gould S.B."/>
            <person name="Rensing S.A."/>
        </authorList>
    </citation>
    <scope>NUCLEOTIDE SEQUENCE [LARGE SCALE GENOMIC DNA]</scope>
    <source>
        <strain evidence="1 2">S276</strain>
    </source>
</reference>
<dbReference type="EMBL" id="BFEA01000824">
    <property type="protein sequence ID" value="GBG90591.1"/>
    <property type="molecule type" value="Genomic_DNA"/>
</dbReference>
<comment type="caution">
    <text evidence="1">The sequence shown here is derived from an EMBL/GenBank/DDBJ whole genome shotgun (WGS) entry which is preliminary data.</text>
</comment>
<evidence type="ECO:0000313" key="2">
    <source>
        <dbReference type="Proteomes" id="UP000265515"/>
    </source>
</evidence>
<name>A0A388M7P6_CHABU</name>
<proteinExistence type="predicted"/>
<accession>A0A388M7P6</accession>
<dbReference type="AlphaFoldDB" id="A0A388M7P6"/>
<keyword evidence="2" id="KW-1185">Reference proteome</keyword>
<protein>
    <submittedName>
        <fullName evidence="1">Uncharacterized protein</fullName>
    </submittedName>
</protein>
<dbReference type="Proteomes" id="UP000265515">
    <property type="component" value="Unassembled WGS sequence"/>
</dbReference>
<dbReference type="OrthoDB" id="416119at2759"/>
<sequence length="339" mass="36991">MLTGLRRSELTGIHTEMAGIIATASMEPVNEQDLMSALDELRQRATLLTLPALRESANREKISWLIRGDRMNAAFFRGHTRKNSSSLMLSMRHPWDADQPVAMDTAAIVQNVALLCKTWPYCAKRGNGASQAQHTEQKLLHDFADTVGAAIGPKLSPSQAQKLDRRIEMEEVRQALTALPPHKVPGQDGLPLLFFTKYQMRLLPELTVVLQSIFDGATPPAEMVTGMVSFIYKKGDRADVRNWRPITGPETKWEGPPCVPGGVLEGSHPLDLVDIAELSNQEGGETDSAYDSCGSEIFDQTDGGHRLVHESAEQGICTETPEAVSAALAKVPGFVSHSG</sequence>
<dbReference type="Gramene" id="GBG90591">
    <property type="protein sequence ID" value="GBG90591"/>
    <property type="gene ID" value="CBR_g50935"/>
</dbReference>
<organism evidence="1 2">
    <name type="scientific">Chara braunii</name>
    <name type="common">Braun's stonewort</name>
    <dbReference type="NCBI Taxonomy" id="69332"/>
    <lineage>
        <taxon>Eukaryota</taxon>
        <taxon>Viridiplantae</taxon>
        <taxon>Streptophyta</taxon>
        <taxon>Charophyceae</taxon>
        <taxon>Charales</taxon>
        <taxon>Characeae</taxon>
        <taxon>Chara</taxon>
    </lineage>
</organism>
<gene>
    <name evidence="1" type="ORF">CBR_g50935</name>
</gene>